<dbReference type="GO" id="GO:0005886">
    <property type="term" value="C:plasma membrane"/>
    <property type="evidence" value="ECO:0007669"/>
    <property type="project" value="UniProtKB-SubCell"/>
</dbReference>
<dbReference type="SUPFAM" id="SSF161098">
    <property type="entry name" value="MetI-like"/>
    <property type="match status" value="1"/>
</dbReference>
<evidence type="ECO:0000256" key="3">
    <source>
        <dbReference type="ARBA" id="ARBA00022475"/>
    </source>
</evidence>
<dbReference type="EMBL" id="JACJVO010000009">
    <property type="protein sequence ID" value="MBB6730913.1"/>
    <property type="molecule type" value="Genomic_DNA"/>
</dbReference>
<dbReference type="GO" id="GO:0055085">
    <property type="term" value="P:transmembrane transport"/>
    <property type="evidence" value="ECO:0007669"/>
    <property type="project" value="InterPro"/>
</dbReference>
<evidence type="ECO:0000256" key="1">
    <source>
        <dbReference type="ARBA" id="ARBA00004651"/>
    </source>
</evidence>
<keyword evidence="5 7" id="KW-1133">Transmembrane helix</keyword>
<dbReference type="Proteomes" id="UP000564644">
    <property type="component" value="Unassembled WGS sequence"/>
</dbReference>
<feature type="transmembrane region" description="Helical" evidence="7">
    <location>
        <begin position="258"/>
        <end position="277"/>
    </location>
</feature>
<evidence type="ECO:0000313" key="9">
    <source>
        <dbReference type="EMBL" id="MBB6730913.1"/>
    </source>
</evidence>
<keyword evidence="2 7" id="KW-0813">Transport</keyword>
<feature type="transmembrane region" description="Helical" evidence="7">
    <location>
        <begin position="12"/>
        <end position="36"/>
    </location>
</feature>
<comment type="subcellular location">
    <subcellularLocation>
        <location evidence="1 7">Cell membrane</location>
        <topology evidence="1 7">Multi-pass membrane protein</topology>
    </subcellularLocation>
</comment>
<organism evidence="9 10">
    <name type="scientific">Cohnella zeiphila</name>
    <dbReference type="NCBI Taxonomy" id="2761120"/>
    <lineage>
        <taxon>Bacteria</taxon>
        <taxon>Bacillati</taxon>
        <taxon>Bacillota</taxon>
        <taxon>Bacilli</taxon>
        <taxon>Bacillales</taxon>
        <taxon>Paenibacillaceae</taxon>
        <taxon>Cohnella</taxon>
    </lineage>
</organism>
<evidence type="ECO:0000256" key="4">
    <source>
        <dbReference type="ARBA" id="ARBA00022692"/>
    </source>
</evidence>
<dbReference type="Gene3D" id="1.10.3720.10">
    <property type="entry name" value="MetI-like"/>
    <property type="match status" value="1"/>
</dbReference>
<comment type="caution">
    <text evidence="9">The sequence shown here is derived from an EMBL/GenBank/DDBJ whole genome shotgun (WGS) entry which is preliminary data.</text>
</comment>
<evidence type="ECO:0000313" key="10">
    <source>
        <dbReference type="Proteomes" id="UP000564644"/>
    </source>
</evidence>
<dbReference type="AlphaFoldDB" id="A0A7X0VWG0"/>
<keyword evidence="6 7" id="KW-0472">Membrane</keyword>
<dbReference type="InterPro" id="IPR035906">
    <property type="entry name" value="MetI-like_sf"/>
</dbReference>
<proteinExistence type="inferred from homology"/>
<feature type="domain" description="ABC transmembrane type-1" evidence="8">
    <location>
        <begin position="71"/>
        <end position="277"/>
    </location>
</feature>
<keyword evidence="4 7" id="KW-0812">Transmembrane</keyword>
<dbReference type="PROSITE" id="PS50928">
    <property type="entry name" value="ABC_TM1"/>
    <property type="match status" value="1"/>
</dbReference>
<protein>
    <submittedName>
        <fullName evidence="9">Carbohydrate ABC transporter permease</fullName>
    </submittedName>
</protein>
<feature type="transmembrane region" description="Helical" evidence="7">
    <location>
        <begin position="71"/>
        <end position="94"/>
    </location>
</feature>
<sequence length="292" mass="33333">MRRESSIAFNLFNYGIQAVITLLCLYPFYYILIYSISDPQQALKGVSFIPRGWTLFNYETIFRLDNMGHSFFVSIARTVIGTVLTVVCSSWFAYAVTKNELYFRKWIYRFLVVTMYFNAGIIPWYLTMKELGLKNSFLLYVIPSAIGAFYVVLLKTFIEQLPQALEESAMIDGAGYLKVFARIVFPLSMPIVATVAVFASVGQWNTWMDNYFLVSSDRLETLQLILYNYLTQAQQIVNSSNMQSLSRGAATRVSPESIRITVTMVVTIPVMLVYPFLQKYFVKGIMLGAIKG</sequence>
<dbReference type="PANTHER" id="PTHR43744">
    <property type="entry name" value="ABC TRANSPORTER PERMEASE PROTEIN MG189-RELATED-RELATED"/>
    <property type="match status" value="1"/>
</dbReference>
<dbReference type="Pfam" id="PF00528">
    <property type="entry name" value="BPD_transp_1"/>
    <property type="match status" value="1"/>
</dbReference>
<gene>
    <name evidence="9" type="ORF">H7C18_08355</name>
</gene>
<dbReference type="InterPro" id="IPR000515">
    <property type="entry name" value="MetI-like"/>
</dbReference>
<evidence type="ECO:0000259" key="8">
    <source>
        <dbReference type="PROSITE" id="PS50928"/>
    </source>
</evidence>
<reference evidence="9 10" key="1">
    <citation type="submission" date="2020-08" db="EMBL/GenBank/DDBJ databases">
        <title>Cohnella phylogeny.</title>
        <authorList>
            <person name="Dunlap C."/>
        </authorList>
    </citation>
    <scope>NUCLEOTIDE SEQUENCE [LARGE SCALE GENOMIC DNA]</scope>
    <source>
        <strain evidence="9 10">CBP 2801</strain>
    </source>
</reference>
<dbReference type="PANTHER" id="PTHR43744:SF9">
    <property type="entry name" value="POLYGALACTURONAN_RHAMNOGALACTURONAN TRANSPORT SYSTEM PERMEASE PROTEIN YTCP"/>
    <property type="match status" value="1"/>
</dbReference>
<feature type="transmembrane region" description="Helical" evidence="7">
    <location>
        <begin position="179"/>
        <end position="201"/>
    </location>
</feature>
<feature type="transmembrane region" description="Helical" evidence="7">
    <location>
        <begin position="137"/>
        <end position="158"/>
    </location>
</feature>
<dbReference type="RefSeq" id="WP_185128567.1">
    <property type="nucleotide sequence ID" value="NZ_JACJVO010000009.1"/>
</dbReference>
<evidence type="ECO:0000256" key="7">
    <source>
        <dbReference type="RuleBase" id="RU363032"/>
    </source>
</evidence>
<name>A0A7X0VWG0_9BACL</name>
<feature type="transmembrane region" description="Helical" evidence="7">
    <location>
        <begin position="106"/>
        <end position="125"/>
    </location>
</feature>
<comment type="similarity">
    <text evidence="7">Belongs to the binding-protein-dependent transport system permease family.</text>
</comment>
<evidence type="ECO:0000256" key="6">
    <source>
        <dbReference type="ARBA" id="ARBA00023136"/>
    </source>
</evidence>
<evidence type="ECO:0000256" key="5">
    <source>
        <dbReference type="ARBA" id="ARBA00022989"/>
    </source>
</evidence>
<keyword evidence="3" id="KW-1003">Cell membrane</keyword>
<evidence type="ECO:0000256" key="2">
    <source>
        <dbReference type="ARBA" id="ARBA00022448"/>
    </source>
</evidence>
<dbReference type="CDD" id="cd06261">
    <property type="entry name" value="TM_PBP2"/>
    <property type="match status" value="1"/>
</dbReference>
<keyword evidence="10" id="KW-1185">Reference proteome</keyword>
<accession>A0A7X0VWG0</accession>